<dbReference type="EMBL" id="OJIN01000208">
    <property type="protein sequence ID" value="SPD75569.1"/>
    <property type="molecule type" value="Genomic_DNA"/>
</dbReference>
<dbReference type="GO" id="GO:0140359">
    <property type="term" value="F:ABC-type transporter activity"/>
    <property type="evidence" value="ECO:0007669"/>
    <property type="project" value="InterPro"/>
</dbReference>
<accession>A0A445N1J1</accession>
<dbReference type="GO" id="GO:0005524">
    <property type="term" value="F:ATP binding"/>
    <property type="evidence" value="ECO:0007669"/>
    <property type="project" value="InterPro"/>
</dbReference>
<dbReference type="InterPro" id="IPR027417">
    <property type="entry name" value="P-loop_NTPase"/>
</dbReference>
<organism evidence="9">
    <name type="scientific">uncultured Desulfobacterium sp</name>
    <dbReference type="NCBI Taxonomy" id="201089"/>
    <lineage>
        <taxon>Bacteria</taxon>
        <taxon>Pseudomonadati</taxon>
        <taxon>Thermodesulfobacteriota</taxon>
        <taxon>Desulfobacteria</taxon>
        <taxon>Desulfobacterales</taxon>
        <taxon>Desulfobacteriaceae</taxon>
        <taxon>Desulfobacterium</taxon>
        <taxon>environmental samples</taxon>
    </lineage>
</organism>
<feature type="domain" description="ABC transporter" evidence="7">
    <location>
        <begin position="346"/>
        <end position="558"/>
    </location>
</feature>
<evidence type="ECO:0000313" key="9">
    <source>
        <dbReference type="EMBL" id="SPD75569.1"/>
    </source>
</evidence>
<keyword evidence="3 6" id="KW-0812">Transmembrane</keyword>
<evidence type="ECO:0000256" key="1">
    <source>
        <dbReference type="ARBA" id="ARBA00004651"/>
    </source>
</evidence>
<comment type="subcellular location">
    <subcellularLocation>
        <location evidence="1">Cell membrane</location>
        <topology evidence="1">Multi-pass membrane protein</topology>
    </subcellularLocation>
</comment>
<keyword evidence="5 6" id="KW-0472">Membrane</keyword>
<dbReference type="SUPFAM" id="SSF90123">
    <property type="entry name" value="ABC transporter transmembrane region"/>
    <property type="match status" value="1"/>
</dbReference>
<dbReference type="Gene3D" id="3.40.50.300">
    <property type="entry name" value="P-loop containing nucleotide triphosphate hydrolases"/>
    <property type="match status" value="1"/>
</dbReference>
<evidence type="ECO:0000256" key="4">
    <source>
        <dbReference type="ARBA" id="ARBA00022989"/>
    </source>
</evidence>
<proteinExistence type="predicted"/>
<evidence type="ECO:0000256" key="6">
    <source>
        <dbReference type="SAM" id="Phobius"/>
    </source>
</evidence>
<evidence type="ECO:0000256" key="3">
    <source>
        <dbReference type="ARBA" id="ARBA00022692"/>
    </source>
</evidence>
<dbReference type="PROSITE" id="PS50893">
    <property type="entry name" value="ABC_TRANSPORTER_2"/>
    <property type="match status" value="1"/>
</dbReference>
<keyword evidence="4 6" id="KW-1133">Transmembrane helix</keyword>
<dbReference type="SUPFAM" id="SSF52540">
    <property type="entry name" value="P-loop containing nucleoside triphosphate hydrolases"/>
    <property type="match status" value="1"/>
</dbReference>
<dbReference type="InterPro" id="IPR011527">
    <property type="entry name" value="ABC1_TM_dom"/>
</dbReference>
<dbReference type="PANTHER" id="PTHR11384:SF59">
    <property type="entry name" value="LYSOSOMAL COBALAMIN TRANSPORTER ABCD4"/>
    <property type="match status" value="1"/>
</dbReference>
<evidence type="ECO:0000259" key="7">
    <source>
        <dbReference type="PROSITE" id="PS50893"/>
    </source>
</evidence>
<dbReference type="PROSITE" id="PS50929">
    <property type="entry name" value="ABC_TM1F"/>
    <property type="match status" value="1"/>
</dbReference>
<feature type="transmembrane region" description="Helical" evidence="6">
    <location>
        <begin position="252"/>
        <end position="276"/>
    </location>
</feature>
<dbReference type="GO" id="GO:0005886">
    <property type="term" value="C:plasma membrane"/>
    <property type="evidence" value="ECO:0007669"/>
    <property type="project" value="UniProtKB-SubCell"/>
</dbReference>
<dbReference type="PANTHER" id="PTHR11384">
    <property type="entry name" value="ATP-BINDING CASSETTE, SUB-FAMILY D MEMBER"/>
    <property type="match status" value="1"/>
</dbReference>
<feature type="transmembrane region" description="Helical" evidence="6">
    <location>
        <begin position="25"/>
        <end position="47"/>
    </location>
</feature>
<feature type="transmembrane region" description="Helical" evidence="6">
    <location>
        <begin position="282"/>
        <end position="303"/>
    </location>
</feature>
<evidence type="ECO:0000256" key="2">
    <source>
        <dbReference type="ARBA" id="ARBA00022448"/>
    </source>
</evidence>
<feature type="transmembrane region" description="Helical" evidence="6">
    <location>
        <begin position="67"/>
        <end position="86"/>
    </location>
</feature>
<gene>
    <name evidence="9" type="ORF">PITCH_A640112</name>
</gene>
<dbReference type="Pfam" id="PF00005">
    <property type="entry name" value="ABC_tran"/>
    <property type="match status" value="1"/>
</dbReference>
<dbReference type="GO" id="GO:0016887">
    <property type="term" value="F:ATP hydrolysis activity"/>
    <property type="evidence" value="ECO:0007669"/>
    <property type="project" value="InterPro"/>
</dbReference>
<protein>
    <submittedName>
        <fullName evidence="9">Putative component of ABC transporter</fullName>
    </submittedName>
</protein>
<dbReference type="InterPro" id="IPR050835">
    <property type="entry name" value="ABC_transporter_sub-D"/>
</dbReference>
<name>A0A445N1J1_9BACT</name>
<reference evidence="9" key="1">
    <citation type="submission" date="2018-01" db="EMBL/GenBank/DDBJ databases">
        <authorList>
            <person name="Regsiter A."/>
            <person name="William W."/>
        </authorList>
    </citation>
    <scope>NUCLEOTIDE SEQUENCE</scope>
    <source>
        <strain evidence="9">TRIP AH-1</strain>
    </source>
</reference>
<dbReference type="InterPro" id="IPR036640">
    <property type="entry name" value="ABC1_TM_sf"/>
</dbReference>
<keyword evidence="2" id="KW-0813">Transport</keyword>
<feature type="transmembrane region" description="Helical" evidence="6">
    <location>
        <begin position="168"/>
        <end position="187"/>
    </location>
</feature>
<evidence type="ECO:0000256" key="5">
    <source>
        <dbReference type="ARBA" id="ARBA00023136"/>
    </source>
</evidence>
<sequence length="559" mass="62451">MPTLGRFIRAIKRFANSEFGGKAKWMFAGLITLLFAINGLNVVNNYVGRDFMTAIAQRNKAEFIRQALFYIGVFGVSTLVSVIYRFTEERLGLLWREFITRRSIMMYLDQGTFYRLESKGGLANPDQRIAEDVKTFTVTTMSFVLMLLNSTFTMLAFSGVLWSISPVLFGVAVGYAALGSYLTIVLGKPLIRLNYDQLDKEADFRSALIHVRENAESVVLARREGRLKARLLSRLGELLSNMRRITSINRNLGFFTTGYNWMIQIIPALIVAPAFIRGEIEFGVITQSASAFMLLVGAFSLIITQFQSISNFTAVVLRLDSLIEAVEKGPSLADNGIEIINEEGRVAFDHLTLVSPQDGEILIKDLTLSIPKGTRVLISGSNDAGKVALFKATAGLAVSGQGRIIRPTGDALHFMAERPYLPPGTLREVLVRTALDEKISNDSLTDLLKELNLEAIQARANGMDTDQDWETILSLGEQQLLAFIHLFMDSPGFIFLDRPATALRPEQVRKILNLLSKHSITYLAIGKADHEIELYDAVLEINEQGQWAWRQIKDERKIP</sequence>
<evidence type="ECO:0000259" key="8">
    <source>
        <dbReference type="PROSITE" id="PS50929"/>
    </source>
</evidence>
<dbReference type="AlphaFoldDB" id="A0A445N1J1"/>
<dbReference type="InterPro" id="IPR003439">
    <property type="entry name" value="ABC_transporter-like_ATP-bd"/>
</dbReference>
<dbReference type="Gene3D" id="1.20.1560.10">
    <property type="entry name" value="ABC transporter type 1, transmembrane domain"/>
    <property type="match status" value="1"/>
</dbReference>
<feature type="domain" description="ABC transmembrane type-1" evidence="8">
    <location>
        <begin position="28"/>
        <end position="311"/>
    </location>
</feature>
<dbReference type="Pfam" id="PF06472">
    <property type="entry name" value="ABC_membrane_2"/>
    <property type="match status" value="1"/>
</dbReference>